<dbReference type="EMBL" id="QYUK01000008">
    <property type="protein sequence ID" value="RJF94716.1"/>
    <property type="molecule type" value="Genomic_DNA"/>
</dbReference>
<dbReference type="CDD" id="cd03443">
    <property type="entry name" value="PaaI_thioesterase"/>
    <property type="match status" value="1"/>
</dbReference>
<proteinExistence type="inferred from homology"/>
<organism evidence="4 5">
    <name type="scientific">Oleomonas cavernae</name>
    <dbReference type="NCBI Taxonomy" id="2320859"/>
    <lineage>
        <taxon>Bacteria</taxon>
        <taxon>Pseudomonadati</taxon>
        <taxon>Pseudomonadota</taxon>
        <taxon>Alphaproteobacteria</taxon>
        <taxon>Acetobacterales</taxon>
        <taxon>Acetobacteraceae</taxon>
        <taxon>Oleomonas</taxon>
    </lineage>
</organism>
<name>A0A418WU62_9PROT</name>
<dbReference type="PANTHER" id="PTHR21660:SF1">
    <property type="entry name" value="ACYL-COENZYME A THIOESTERASE 13"/>
    <property type="match status" value="1"/>
</dbReference>
<evidence type="ECO:0000259" key="3">
    <source>
        <dbReference type="Pfam" id="PF03061"/>
    </source>
</evidence>
<dbReference type="AlphaFoldDB" id="A0A418WU62"/>
<dbReference type="NCBIfam" id="TIGR00369">
    <property type="entry name" value="unchar_dom_1"/>
    <property type="match status" value="1"/>
</dbReference>
<sequence>MSLETPARSFIEAIITGAPLARKLGVTLTAVGSDTIELALPFSPGNVTVGETVHGGTIASLIDIAGAGLSTLAADPARHTRGSTSSLVINYLRPANGVDLAAKGTILRAGRDTVISEIEVAGPDGKLVAKGTVTSRLA</sequence>
<feature type="domain" description="Thioesterase" evidence="3">
    <location>
        <begin position="52"/>
        <end position="128"/>
    </location>
</feature>
<evidence type="ECO:0000313" key="4">
    <source>
        <dbReference type="EMBL" id="RJF94716.1"/>
    </source>
</evidence>
<dbReference type="Pfam" id="PF03061">
    <property type="entry name" value="4HBT"/>
    <property type="match status" value="1"/>
</dbReference>
<evidence type="ECO:0000256" key="2">
    <source>
        <dbReference type="ARBA" id="ARBA00022801"/>
    </source>
</evidence>
<comment type="caution">
    <text evidence="4">The sequence shown here is derived from an EMBL/GenBank/DDBJ whole genome shotgun (WGS) entry which is preliminary data.</text>
</comment>
<evidence type="ECO:0000256" key="1">
    <source>
        <dbReference type="ARBA" id="ARBA00008324"/>
    </source>
</evidence>
<dbReference type="PANTHER" id="PTHR21660">
    <property type="entry name" value="THIOESTERASE SUPERFAMILY MEMBER-RELATED"/>
    <property type="match status" value="1"/>
</dbReference>
<dbReference type="OrthoDB" id="3477511at2"/>
<dbReference type="InterPro" id="IPR039298">
    <property type="entry name" value="ACOT13"/>
</dbReference>
<keyword evidence="5" id="KW-1185">Reference proteome</keyword>
<evidence type="ECO:0000313" key="5">
    <source>
        <dbReference type="Proteomes" id="UP000284605"/>
    </source>
</evidence>
<dbReference type="InterPro" id="IPR003736">
    <property type="entry name" value="PAAI_dom"/>
</dbReference>
<reference evidence="4 5" key="1">
    <citation type="submission" date="2018-09" db="EMBL/GenBank/DDBJ databases">
        <authorList>
            <person name="Zhu H."/>
        </authorList>
    </citation>
    <scope>NUCLEOTIDE SEQUENCE [LARGE SCALE GENOMIC DNA]</scope>
    <source>
        <strain evidence="4 5">K1W22B-8</strain>
    </source>
</reference>
<dbReference type="InterPro" id="IPR029069">
    <property type="entry name" value="HotDog_dom_sf"/>
</dbReference>
<dbReference type="SUPFAM" id="SSF54637">
    <property type="entry name" value="Thioesterase/thiol ester dehydrase-isomerase"/>
    <property type="match status" value="1"/>
</dbReference>
<gene>
    <name evidence="4" type="ORF">D3874_02545</name>
</gene>
<dbReference type="InterPro" id="IPR006683">
    <property type="entry name" value="Thioestr_dom"/>
</dbReference>
<dbReference type="GO" id="GO:0047617">
    <property type="term" value="F:fatty acyl-CoA hydrolase activity"/>
    <property type="evidence" value="ECO:0007669"/>
    <property type="project" value="InterPro"/>
</dbReference>
<protein>
    <submittedName>
        <fullName evidence="4">PaaI family thioesterase</fullName>
    </submittedName>
</protein>
<dbReference type="Proteomes" id="UP000284605">
    <property type="component" value="Unassembled WGS sequence"/>
</dbReference>
<accession>A0A418WU62</accession>
<dbReference type="RefSeq" id="WP_119776111.1">
    <property type="nucleotide sequence ID" value="NZ_QYUK01000008.1"/>
</dbReference>
<dbReference type="Gene3D" id="3.10.129.10">
    <property type="entry name" value="Hotdog Thioesterase"/>
    <property type="match status" value="1"/>
</dbReference>
<keyword evidence="2" id="KW-0378">Hydrolase</keyword>
<comment type="similarity">
    <text evidence="1">Belongs to the thioesterase PaaI family.</text>
</comment>